<evidence type="ECO:0008006" key="3">
    <source>
        <dbReference type="Google" id="ProtNLM"/>
    </source>
</evidence>
<dbReference type="GO" id="GO:0006355">
    <property type="term" value="P:regulation of DNA-templated transcription"/>
    <property type="evidence" value="ECO:0007669"/>
    <property type="project" value="InterPro"/>
</dbReference>
<comment type="caution">
    <text evidence="2">The sequence shown here is derived from an EMBL/GenBank/DDBJ whole genome shotgun (WGS) entry which is preliminary data.</text>
</comment>
<dbReference type="SUPFAM" id="SSF47598">
    <property type="entry name" value="Ribbon-helix-helix"/>
    <property type="match status" value="1"/>
</dbReference>
<protein>
    <recommendedName>
        <fullName evidence="3">Protein containing DUF1778</fullName>
    </recommendedName>
</protein>
<proteinExistence type="predicted"/>
<dbReference type="PANTHER" id="PTHR35401:SF2">
    <property type="entry name" value="ABC-TYPE TRANSPORT SYSTEM"/>
    <property type="match status" value="1"/>
</dbReference>
<sequence length="90" mass="9567">MPAAATSSESARINLRTSPQAKALIERAAALTGATVSSFISQTMFEASSRIVNQVETITLTQEAFEAFVQACENPPEPTPGLIKLMVKAK</sequence>
<accession>A0A1J5PM12</accession>
<keyword evidence="1" id="KW-1277">Toxin-antitoxin system</keyword>
<dbReference type="Gene3D" id="1.20.5.780">
    <property type="entry name" value="Single helix bin"/>
    <property type="match status" value="1"/>
</dbReference>
<name>A0A1J5PM12_9ZZZZ</name>
<dbReference type="Pfam" id="PF08681">
    <property type="entry name" value="TacA1"/>
    <property type="match status" value="1"/>
</dbReference>
<evidence type="ECO:0000256" key="1">
    <source>
        <dbReference type="ARBA" id="ARBA00022649"/>
    </source>
</evidence>
<dbReference type="PANTHER" id="PTHR35401">
    <property type="entry name" value="COPG FAMILY HELIX-TURN-HELIX PROTEIN-RELATED-RELATED"/>
    <property type="match status" value="1"/>
</dbReference>
<dbReference type="AlphaFoldDB" id="A0A1J5PM12"/>
<reference evidence="2" key="1">
    <citation type="submission" date="2016-10" db="EMBL/GenBank/DDBJ databases">
        <title>Sequence of Gallionella enrichment culture.</title>
        <authorList>
            <person name="Poehlein A."/>
            <person name="Muehling M."/>
            <person name="Daniel R."/>
        </authorList>
    </citation>
    <scope>NUCLEOTIDE SEQUENCE</scope>
</reference>
<organism evidence="2">
    <name type="scientific">mine drainage metagenome</name>
    <dbReference type="NCBI Taxonomy" id="410659"/>
    <lineage>
        <taxon>unclassified sequences</taxon>
        <taxon>metagenomes</taxon>
        <taxon>ecological metagenomes</taxon>
    </lineage>
</organism>
<dbReference type="InterPro" id="IPR010985">
    <property type="entry name" value="Ribbon_hlx_hlx"/>
</dbReference>
<dbReference type="InterPro" id="IPR014795">
    <property type="entry name" value="TacA_1-like"/>
</dbReference>
<evidence type="ECO:0000313" key="2">
    <source>
        <dbReference type="EMBL" id="OIQ68604.1"/>
    </source>
</evidence>
<dbReference type="EMBL" id="MLJW01005210">
    <property type="protein sequence ID" value="OIQ68604.1"/>
    <property type="molecule type" value="Genomic_DNA"/>
</dbReference>
<gene>
    <name evidence="2" type="ORF">GALL_498010</name>
</gene>